<proteinExistence type="inferred from homology"/>
<dbReference type="EMBL" id="KL142367">
    <property type="protein sequence ID" value="KDR85682.1"/>
    <property type="molecule type" value="Genomic_DNA"/>
</dbReference>
<evidence type="ECO:0000256" key="4">
    <source>
        <dbReference type="ARBA" id="ARBA00022801"/>
    </source>
</evidence>
<evidence type="ECO:0000259" key="8">
    <source>
        <dbReference type="Pfam" id="PF00857"/>
    </source>
</evidence>
<dbReference type="Proteomes" id="UP000027222">
    <property type="component" value="Unassembled WGS sequence"/>
</dbReference>
<evidence type="ECO:0000313" key="10">
    <source>
        <dbReference type="Proteomes" id="UP000027222"/>
    </source>
</evidence>
<accession>A0A067TTM2</accession>
<dbReference type="CDD" id="cd01011">
    <property type="entry name" value="nicotinamidase"/>
    <property type="match status" value="1"/>
</dbReference>
<evidence type="ECO:0000256" key="1">
    <source>
        <dbReference type="ARBA" id="ARBA00006336"/>
    </source>
</evidence>
<dbReference type="SUPFAM" id="SSF52499">
    <property type="entry name" value="Isochorismatase-like hydrolases"/>
    <property type="match status" value="1"/>
</dbReference>
<dbReference type="GO" id="GO:0008936">
    <property type="term" value="F:nicotinamidase activity"/>
    <property type="evidence" value="ECO:0007669"/>
    <property type="project" value="UniProtKB-EC"/>
</dbReference>
<dbReference type="InterPro" id="IPR052347">
    <property type="entry name" value="Isochorismatase_Nicotinamidase"/>
</dbReference>
<dbReference type="Gene3D" id="3.40.50.850">
    <property type="entry name" value="Isochorismatase-like"/>
    <property type="match status" value="1"/>
</dbReference>
<protein>
    <recommendedName>
        <fullName evidence="6">nicotinamidase</fullName>
        <ecNumber evidence="6">3.5.1.19</ecNumber>
    </recommendedName>
    <alternativeName>
        <fullName evidence="7">Nicotinamide deamidase</fullName>
    </alternativeName>
</protein>
<sequence>MNGTEETAPTQPQHAAAENPNFVPALVVIDMQNDFVSGSLAVPGGETIIDSINCLIDLPFRLRIATRDFHPDNHVSFADTQKNALFSKVMIYHPDDKEQLFGIEQVMWPVHCVGYTDGSDFVPKLNSKVFDAVIHKGTHPDIESYSAFRDIWGKSETDLPRLLKEKEVTDVFFVGLAGDYCVKYTAIDAAEYGYNTWVVTDAIKSIAEDETVHFDQMQKKGIKFTTAVDVKTMVQRRPVY</sequence>
<dbReference type="InterPro" id="IPR000868">
    <property type="entry name" value="Isochorismatase-like_dom"/>
</dbReference>
<evidence type="ECO:0000256" key="7">
    <source>
        <dbReference type="ARBA" id="ARBA00043224"/>
    </source>
</evidence>
<dbReference type="STRING" id="685588.A0A067TTM2"/>
<evidence type="ECO:0000256" key="3">
    <source>
        <dbReference type="ARBA" id="ARBA00022723"/>
    </source>
</evidence>
<reference evidence="10" key="1">
    <citation type="journal article" date="2014" name="Proc. Natl. Acad. Sci. U.S.A.">
        <title>Extensive sampling of basidiomycete genomes demonstrates inadequacy of the white-rot/brown-rot paradigm for wood decay fungi.</title>
        <authorList>
            <person name="Riley R."/>
            <person name="Salamov A.A."/>
            <person name="Brown D.W."/>
            <person name="Nagy L.G."/>
            <person name="Floudas D."/>
            <person name="Held B.W."/>
            <person name="Levasseur A."/>
            <person name="Lombard V."/>
            <person name="Morin E."/>
            <person name="Otillar R."/>
            <person name="Lindquist E.A."/>
            <person name="Sun H."/>
            <person name="LaButti K.M."/>
            <person name="Schmutz J."/>
            <person name="Jabbour D."/>
            <person name="Luo H."/>
            <person name="Baker S.E."/>
            <person name="Pisabarro A.G."/>
            <person name="Walton J.D."/>
            <person name="Blanchette R.A."/>
            <person name="Henrissat B."/>
            <person name="Martin F."/>
            <person name="Cullen D."/>
            <person name="Hibbett D.S."/>
            <person name="Grigoriev I.V."/>
        </authorList>
    </citation>
    <scope>NUCLEOTIDE SEQUENCE [LARGE SCALE GENOMIC DNA]</scope>
    <source>
        <strain evidence="10">CBS 339.88</strain>
    </source>
</reference>
<dbReference type="AlphaFoldDB" id="A0A067TTM2"/>
<evidence type="ECO:0000313" key="9">
    <source>
        <dbReference type="EMBL" id="KDR85682.1"/>
    </source>
</evidence>
<dbReference type="PANTHER" id="PTHR11080:SF2">
    <property type="entry name" value="LD05707P"/>
    <property type="match status" value="1"/>
</dbReference>
<dbReference type="InterPro" id="IPR036380">
    <property type="entry name" value="Isochorismatase-like_sf"/>
</dbReference>
<dbReference type="PANTHER" id="PTHR11080">
    <property type="entry name" value="PYRAZINAMIDASE/NICOTINAMIDASE"/>
    <property type="match status" value="1"/>
</dbReference>
<comment type="pathway">
    <text evidence="5">Cofactor biosynthesis; nicotinate biosynthesis; nicotinate from nicotinamide: step 1/1.</text>
</comment>
<evidence type="ECO:0000256" key="5">
    <source>
        <dbReference type="ARBA" id="ARBA00037900"/>
    </source>
</evidence>
<dbReference type="Pfam" id="PF00857">
    <property type="entry name" value="Isochorismatase"/>
    <property type="match status" value="1"/>
</dbReference>
<dbReference type="GO" id="GO:0019363">
    <property type="term" value="P:pyridine nucleotide biosynthetic process"/>
    <property type="evidence" value="ECO:0007669"/>
    <property type="project" value="UniProtKB-KW"/>
</dbReference>
<dbReference type="OrthoDB" id="1739143at2759"/>
<comment type="similarity">
    <text evidence="1">Belongs to the isochorismatase family.</text>
</comment>
<organism evidence="9 10">
    <name type="scientific">Galerina marginata (strain CBS 339.88)</name>
    <dbReference type="NCBI Taxonomy" id="685588"/>
    <lineage>
        <taxon>Eukaryota</taxon>
        <taxon>Fungi</taxon>
        <taxon>Dikarya</taxon>
        <taxon>Basidiomycota</taxon>
        <taxon>Agaricomycotina</taxon>
        <taxon>Agaricomycetes</taxon>
        <taxon>Agaricomycetidae</taxon>
        <taxon>Agaricales</taxon>
        <taxon>Agaricineae</taxon>
        <taxon>Strophariaceae</taxon>
        <taxon>Galerina</taxon>
    </lineage>
</organism>
<keyword evidence="2" id="KW-0662">Pyridine nucleotide biosynthesis</keyword>
<keyword evidence="3" id="KW-0479">Metal-binding</keyword>
<keyword evidence="10" id="KW-1185">Reference proteome</keyword>
<gene>
    <name evidence="9" type="ORF">GALMADRAFT_51791</name>
</gene>
<dbReference type="GO" id="GO:0046872">
    <property type="term" value="F:metal ion binding"/>
    <property type="evidence" value="ECO:0007669"/>
    <property type="project" value="UniProtKB-KW"/>
</dbReference>
<evidence type="ECO:0000256" key="2">
    <source>
        <dbReference type="ARBA" id="ARBA00022642"/>
    </source>
</evidence>
<name>A0A067TTM2_GALM3</name>
<dbReference type="EC" id="3.5.1.19" evidence="6"/>
<keyword evidence="4" id="KW-0378">Hydrolase</keyword>
<feature type="domain" description="Isochorismatase-like" evidence="8">
    <location>
        <begin position="25"/>
        <end position="227"/>
    </location>
</feature>
<dbReference type="HOGENOM" id="CLU_068979_13_1_1"/>
<evidence type="ECO:0000256" key="6">
    <source>
        <dbReference type="ARBA" id="ARBA00039017"/>
    </source>
</evidence>